<evidence type="ECO:0000313" key="3">
    <source>
        <dbReference type="Proteomes" id="UP000614123"/>
    </source>
</evidence>
<dbReference type="InterPro" id="IPR018759">
    <property type="entry name" value="BBP2_2"/>
</dbReference>
<keyword evidence="1" id="KW-0732">Signal</keyword>
<evidence type="ECO:0000313" key="2">
    <source>
        <dbReference type="EMBL" id="MBI6647855.1"/>
    </source>
</evidence>
<feature type="signal peptide" evidence="1">
    <location>
        <begin position="1"/>
        <end position="22"/>
    </location>
</feature>
<sequence length="202" mass="22089">MDRELVLAMAVLGLGSITPASAAPISATLKKADTREFPGLPIGTFVALPQVVLSATRDDNIYAQRTDETEDTIFTLSPSLLLQSDWERHELSVDLGADLDRYQDADSEDVEDFWLGLDGTRELTEQTQVFGGVRHTRDHEDRYVPGAAWPELQREPTRYEHDEAYPGGASEIGRLRPTTATTTTTLAPSPAVASTMLIASTT</sequence>
<evidence type="ECO:0000256" key="1">
    <source>
        <dbReference type="SAM" id="SignalP"/>
    </source>
</evidence>
<dbReference type="Pfam" id="PF10082">
    <property type="entry name" value="BBP2_2"/>
    <property type="match status" value="1"/>
</dbReference>
<dbReference type="Proteomes" id="UP000614123">
    <property type="component" value="Unassembled WGS sequence"/>
</dbReference>
<dbReference type="RefSeq" id="WP_158683876.1">
    <property type="nucleotide sequence ID" value="NZ_JAEILD010000009.1"/>
</dbReference>
<reference evidence="2 3" key="1">
    <citation type="submission" date="2020-12" db="EMBL/GenBank/DDBJ databases">
        <title>Comparative genomic insights into the epidemiology and virulence of plant pathogenic Pseudomonads from Turkey.</title>
        <authorList>
            <person name="Dillon M."/>
            <person name="Ruiz-Bedoya T."/>
            <person name="Bendalovic-Torma C."/>
            <person name="Guttman K.M."/>
            <person name="Kwak H."/>
            <person name="Middleton M.A."/>
            <person name="Wang P.W."/>
            <person name="Horuz S."/>
            <person name="Aysan Y."/>
            <person name="Guttman D.S."/>
        </authorList>
    </citation>
    <scope>NUCLEOTIDE SEQUENCE [LARGE SCALE GENOMIC DNA]</scope>
    <source>
        <strain evidence="2 3">S4_EA_3a</strain>
    </source>
</reference>
<organism evidence="2 3">
    <name type="scientific">Pseudomonas veronii</name>
    <dbReference type="NCBI Taxonomy" id="76761"/>
    <lineage>
        <taxon>Bacteria</taxon>
        <taxon>Pseudomonadati</taxon>
        <taxon>Pseudomonadota</taxon>
        <taxon>Gammaproteobacteria</taxon>
        <taxon>Pseudomonadales</taxon>
        <taxon>Pseudomonadaceae</taxon>
        <taxon>Pseudomonas</taxon>
    </lineage>
</organism>
<dbReference type="EMBL" id="JAEILD010000009">
    <property type="protein sequence ID" value="MBI6647855.1"/>
    <property type="molecule type" value="Genomic_DNA"/>
</dbReference>
<comment type="caution">
    <text evidence="2">The sequence shown here is derived from an EMBL/GenBank/DDBJ whole genome shotgun (WGS) entry which is preliminary data.</text>
</comment>
<name>A0ABS0VCI9_PSEVE</name>
<proteinExistence type="predicted"/>
<accession>A0ABS0VCI9</accession>
<protein>
    <submittedName>
        <fullName evidence="2">Outer membrane beta-barrel protein</fullName>
    </submittedName>
</protein>
<feature type="chain" id="PRO_5045676550" evidence="1">
    <location>
        <begin position="23"/>
        <end position="202"/>
    </location>
</feature>
<gene>
    <name evidence="2" type="ORF">YA0849_02315</name>
</gene>
<keyword evidence="3" id="KW-1185">Reference proteome</keyword>